<evidence type="ECO:0000256" key="7">
    <source>
        <dbReference type="ARBA" id="ARBA00022679"/>
    </source>
</evidence>
<dbReference type="GO" id="GO:0030288">
    <property type="term" value="C:outer membrane-bounded periplasmic space"/>
    <property type="evidence" value="ECO:0007669"/>
    <property type="project" value="TreeGrafter"/>
</dbReference>
<comment type="similarity">
    <text evidence="2">In the N-terminal section; belongs to the glycosyltransferase 51 family.</text>
</comment>
<dbReference type="InterPro" id="IPR036950">
    <property type="entry name" value="PBP_transglycosylase"/>
</dbReference>
<reference evidence="21 22" key="1">
    <citation type="submission" date="2019-03" db="EMBL/GenBank/DDBJ databases">
        <authorList>
            <person name="He R.-H."/>
        </authorList>
    </citation>
    <scope>NUCLEOTIDE SEQUENCE [LARGE SCALE GENOMIC DNA]</scope>
    <source>
        <strain evidence="22">SH 714</strain>
    </source>
</reference>
<evidence type="ECO:0000313" key="22">
    <source>
        <dbReference type="Proteomes" id="UP000297975"/>
    </source>
</evidence>
<keyword evidence="7" id="KW-0808">Transferase</keyword>
<accession>A0A4Y8ING0</accession>
<dbReference type="PANTHER" id="PTHR32282:SF32">
    <property type="entry name" value="PENICILLIN-BINDING PROTEIN 2A"/>
    <property type="match status" value="1"/>
</dbReference>
<evidence type="ECO:0000256" key="12">
    <source>
        <dbReference type="ARBA" id="ARBA00022989"/>
    </source>
</evidence>
<feature type="domain" description="Penicillin-binding protein transpeptidase" evidence="19">
    <location>
        <begin position="327"/>
        <end position="600"/>
    </location>
</feature>
<evidence type="ECO:0000256" key="13">
    <source>
        <dbReference type="ARBA" id="ARBA00023136"/>
    </source>
</evidence>
<dbReference type="EMBL" id="SOPW01000006">
    <property type="protein sequence ID" value="TFB22077.1"/>
    <property type="molecule type" value="Genomic_DNA"/>
</dbReference>
<dbReference type="InterPro" id="IPR001460">
    <property type="entry name" value="PCN-bd_Tpept"/>
</dbReference>
<gene>
    <name evidence="21" type="ORF">E3U55_07180</name>
</gene>
<dbReference type="OrthoDB" id="9766909at2"/>
<dbReference type="InterPro" id="IPR023346">
    <property type="entry name" value="Lysozyme-like_dom_sf"/>
</dbReference>
<evidence type="ECO:0000256" key="15">
    <source>
        <dbReference type="ARBA" id="ARBA00023316"/>
    </source>
</evidence>
<protein>
    <submittedName>
        <fullName evidence="21">Penicillin-binding protein</fullName>
    </submittedName>
</protein>
<comment type="similarity">
    <text evidence="1">In the C-terminal section; belongs to the transpeptidase family.</text>
</comment>
<dbReference type="GO" id="GO:0008955">
    <property type="term" value="F:peptidoglycan glycosyltransferase activity"/>
    <property type="evidence" value="ECO:0007669"/>
    <property type="project" value="UniProtKB-EC"/>
</dbReference>
<dbReference type="InterPro" id="IPR050396">
    <property type="entry name" value="Glycosyltr_51/Transpeptidase"/>
</dbReference>
<dbReference type="SUPFAM" id="SSF56601">
    <property type="entry name" value="beta-lactamase/transpeptidase-like"/>
    <property type="match status" value="1"/>
</dbReference>
<keyword evidence="3" id="KW-1003">Cell membrane</keyword>
<dbReference type="GO" id="GO:0071555">
    <property type="term" value="P:cell wall organization"/>
    <property type="evidence" value="ECO:0007669"/>
    <property type="project" value="UniProtKB-KW"/>
</dbReference>
<keyword evidence="9" id="KW-0378">Hydrolase</keyword>
<evidence type="ECO:0000256" key="2">
    <source>
        <dbReference type="ARBA" id="ARBA00007739"/>
    </source>
</evidence>
<evidence type="ECO:0000256" key="5">
    <source>
        <dbReference type="ARBA" id="ARBA00022670"/>
    </source>
</evidence>
<keyword evidence="22" id="KW-1185">Reference proteome</keyword>
<feature type="transmembrane region" description="Helical" evidence="18">
    <location>
        <begin position="21"/>
        <end position="43"/>
    </location>
</feature>
<keyword evidence="15" id="KW-0961">Cell wall biogenesis/degradation</keyword>
<evidence type="ECO:0000256" key="6">
    <source>
        <dbReference type="ARBA" id="ARBA00022676"/>
    </source>
</evidence>
<dbReference type="GO" id="GO:0006508">
    <property type="term" value="P:proteolysis"/>
    <property type="evidence" value="ECO:0007669"/>
    <property type="project" value="UniProtKB-KW"/>
</dbReference>
<evidence type="ECO:0000256" key="16">
    <source>
        <dbReference type="ARBA" id="ARBA00034000"/>
    </source>
</evidence>
<proteinExistence type="inferred from homology"/>
<keyword evidence="13 18" id="KW-0472">Membrane</keyword>
<dbReference type="NCBIfam" id="TIGR02074">
    <property type="entry name" value="PBP_1a_fam"/>
    <property type="match status" value="1"/>
</dbReference>
<dbReference type="Pfam" id="PF00905">
    <property type="entry name" value="Transpeptidase"/>
    <property type="match status" value="1"/>
</dbReference>
<dbReference type="Pfam" id="PF00912">
    <property type="entry name" value="Transgly"/>
    <property type="match status" value="1"/>
</dbReference>
<evidence type="ECO:0000256" key="18">
    <source>
        <dbReference type="SAM" id="Phobius"/>
    </source>
</evidence>
<dbReference type="PANTHER" id="PTHR32282">
    <property type="entry name" value="BINDING PROTEIN TRANSPEPTIDASE, PUTATIVE-RELATED"/>
    <property type="match status" value="1"/>
</dbReference>
<keyword evidence="11" id="KW-0573">Peptidoglycan synthesis</keyword>
<comment type="catalytic activity">
    <reaction evidence="17">
        <text>[GlcNAc-(1-&gt;4)-Mur2Ac(oyl-L-Ala-gamma-D-Glu-L-Lys-D-Ala-D-Ala)](n)-di-trans,octa-cis-undecaprenyl diphosphate + beta-D-GlcNAc-(1-&gt;4)-Mur2Ac(oyl-L-Ala-gamma-D-Glu-L-Lys-D-Ala-D-Ala)-di-trans,octa-cis-undecaprenyl diphosphate = [GlcNAc-(1-&gt;4)-Mur2Ac(oyl-L-Ala-gamma-D-Glu-L-Lys-D-Ala-D-Ala)](n+1)-di-trans,octa-cis-undecaprenyl diphosphate + di-trans,octa-cis-undecaprenyl diphosphate + H(+)</text>
        <dbReference type="Rhea" id="RHEA:23708"/>
        <dbReference type="Rhea" id="RHEA-COMP:9602"/>
        <dbReference type="Rhea" id="RHEA-COMP:9603"/>
        <dbReference type="ChEBI" id="CHEBI:15378"/>
        <dbReference type="ChEBI" id="CHEBI:58405"/>
        <dbReference type="ChEBI" id="CHEBI:60033"/>
        <dbReference type="ChEBI" id="CHEBI:78435"/>
        <dbReference type="EC" id="2.4.99.28"/>
    </reaction>
</comment>
<dbReference type="Proteomes" id="UP000297975">
    <property type="component" value="Unassembled WGS sequence"/>
</dbReference>
<feature type="domain" description="Glycosyl transferase family 51" evidence="20">
    <location>
        <begin position="62"/>
        <end position="235"/>
    </location>
</feature>
<organism evidence="21 22">
    <name type="scientific">Filobacillus milosensis</name>
    <dbReference type="NCBI Taxonomy" id="94137"/>
    <lineage>
        <taxon>Bacteria</taxon>
        <taxon>Bacillati</taxon>
        <taxon>Bacillota</taxon>
        <taxon>Bacilli</taxon>
        <taxon>Bacillales</taxon>
        <taxon>Bacillaceae</taxon>
        <taxon>Filobacillus</taxon>
    </lineage>
</organism>
<dbReference type="InterPro" id="IPR001264">
    <property type="entry name" value="Glyco_trans_51"/>
</dbReference>
<keyword evidence="5" id="KW-0645">Protease</keyword>
<evidence type="ECO:0000256" key="8">
    <source>
        <dbReference type="ARBA" id="ARBA00022692"/>
    </source>
</evidence>
<comment type="catalytic activity">
    <reaction evidence="16">
        <text>Preferential cleavage: (Ac)2-L-Lys-D-Ala-|-D-Ala. Also transpeptidation of peptidyl-alanyl moieties that are N-acyl substituents of D-alanine.</text>
        <dbReference type="EC" id="3.4.16.4"/>
    </reaction>
</comment>
<evidence type="ECO:0000256" key="14">
    <source>
        <dbReference type="ARBA" id="ARBA00023268"/>
    </source>
</evidence>
<dbReference type="Gene3D" id="3.40.710.10">
    <property type="entry name" value="DD-peptidase/beta-lactamase superfamily"/>
    <property type="match status" value="1"/>
</dbReference>
<name>A0A4Y8ING0_9BACI</name>
<evidence type="ECO:0000313" key="21">
    <source>
        <dbReference type="EMBL" id="TFB22077.1"/>
    </source>
</evidence>
<keyword evidence="12 18" id="KW-1133">Transmembrane helix</keyword>
<dbReference type="InterPro" id="IPR012338">
    <property type="entry name" value="Beta-lactam/transpept-like"/>
</dbReference>
<dbReference type="Gene3D" id="1.10.3810.10">
    <property type="entry name" value="Biosynthetic peptidoglycan transglycosylase-like"/>
    <property type="match status" value="1"/>
</dbReference>
<keyword evidence="8 18" id="KW-0812">Transmembrane</keyword>
<comment type="caution">
    <text evidence="21">The sequence shown here is derived from an EMBL/GenBank/DDBJ whole genome shotgun (WGS) entry which is preliminary data.</text>
</comment>
<dbReference type="GO" id="GO:0009252">
    <property type="term" value="P:peptidoglycan biosynthetic process"/>
    <property type="evidence" value="ECO:0007669"/>
    <property type="project" value="UniProtKB-KW"/>
</dbReference>
<dbReference type="GO" id="GO:0008360">
    <property type="term" value="P:regulation of cell shape"/>
    <property type="evidence" value="ECO:0007669"/>
    <property type="project" value="UniProtKB-KW"/>
</dbReference>
<keyword evidence="10" id="KW-0133">Cell shape</keyword>
<dbReference type="GO" id="GO:0009002">
    <property type="term" value="F:serine-type D-Ala-D-Ala carboxypeptidase activity"/>
    <property type="evidence" value="ECO:0007669"/>
    <property type="project" value="UniProtKB-EC"/>
</dbReference>
<sequence length="718" mass="81797">MKFLKPFTEKCPRLKWIIYSLIVFITLSVLGYITILLGGRFVVDEKNFVFSESTVLLTEDGEEIIKLYDENRSYVPINEIPDHVKQAFIAIEDHRFYGHGGVDFWSVARAVTKDIVTWSKAEGASTITQQLVKNVELTNEKSWMRKTKEVMGAIYLERVKSKDEILEYYLNEIYFGHGIYGIESAAQFFFSKSVEDLNLSEAATLAAMPKAPNRYSPLKNEKLALERRNLVLERMYDLDIIGAKKLKQSKGKTIGLNPGKTEERPWLHSYIDIVLDEIEEVYHLSRSEIYTGGYDIKVGLDRNAQATIYQELQKDEYFQGSKENVEGAVVVLDQENGLIRAALGGRQYQRGDLNRINVKRQPGSAIKPLVVYGPALEESYYNPYTLLNDELTAFNDYKPRNHNDIYEGQITLYDALRKSKNTTAVQVLNDIGVKKGKSYLSNIGYDIKNSGLSVALGGLKEGLTPLQMAAAFRTFYDEGFYIKPYSVIEIKDRDGEVLENDRPQPKRLFSEQTSWYMTRILQSVVTSGTASLATYNKALAGKTGSTQHPHQKGAYKDAWFVGFNPEYTIATWIGYDQSDQNHYLKKGSPLATRLTDQILKKLDEKHNFSTQFEKPNDVEELAKPVRLPAINDLEADFSFGFLDGLFIEVTWTASEDERIVYQVYKEVNGKREYVGKTTGKGRYIDHKVDYLDNPSYFVVPVNPLNEQNGSPSNRDRAF</sequence>
<evidence type="ECO:0000256" key="3">
    <source>
        <dbReference type="ARBA" id="ARBA00022475"/>
    </source>
</evidence>
<keyword evidence="6" id="KW-0328">Glycosyltransferase</keyword>
<evidence type="ECO:0000259" key="20">
    <source>
        <dbReference type="Pfam" id="PF00912"/>
    </source>
</evidence>
<dbReference type="SUPFAM" id="SSF53955">
    <property type="entry name" value="Lysozyme-like"/>
    <property type="match status" value="1"/>
</dbReference>
<keyword evidence="4" id="KW-0121">Carboxypeptidase</keyword>
<dbReference type="RefSeq" id="WP_134339752.1">
    <property type="nucleotide sequence ID" value="NZ_SOPW01000006.1"/>
</dbReference>
<evidence type="ECO:0000256" key="11">
    <source>
        <dbReference type="ARBA" id="ARBA00022984"/>
    </source>
</evidence>
<evidence type="ECO:0000256" key="17">
    <source>
        <dbReference type="ARBA" id="ARBA00049902"/>
    </source>
</evidence>
<keyword evidence="14" id="KW-0511">Multifunctional enzyme</keyword>
<dbReference type="AlphaFoldDB" id="A0A4Y8ING0"/>
<dbReference type="FunFam" id="1.10.3810.10:FF:000001">
    <property type="entry name" value="Penicillin-binding protein 1A"/>
    <property type="match status" value="1"/>
</dbReference>
<evidence type="ECO:0000256" key="4">
    <source>
        <dbReference type="ARBA" id="ARBA00022645"/>
    </source>
</evidence>
<evidence type="ECO:0000259" key="19">
    <source>
        <dbReference type="Pfam" id="PF00905"/>
    </source>
</evidence>
<evidence type="ECO:0000256" key="10">
    <source>
        <dbReference type="ARBA" id="ARBA00022960"/>
    </source>
</evidence>
<evidence type="ECO:0000256" key="1">
    <source>
        <dbReference type="ARBA" id="ARBA00007090"/>
    </source>
</evidence>
<dbReference type="GO" id="GO:0008658">
    <property type="term" value="F:penicillin binding"/>
    <property type="evidence" value="ECO:0007669"/>
    <property type="project" value="InterPro"/>
</dbReference>
<evidence type="ECO:0000256" key="9">
    <source>
        <dbReference type="ARBA" id="ARBA00022801"/>
    </source>
</evidence>